<evidence type="ECO:0000313" key="5">
    <source>
        <dbReference type="Proteomes" id="UP000272136"/>
    </source>
</evidence>
<evidence type="ECO:0000256" key="2">
    <source>
        <dbReference type="SAM" id="Phobius"/>
    </source>
</evidence>
<accession>A0AAP9GAH2</accession>
<evidence type="ECO:0000256" key="1">
    <source>
        <dbReference type="SAM" id="Coils"/>
    </source>
</evidence>
<reference evidence="4 6" key="1">
    <citation type="journal article" date="2015" name="Genome Announc.">
        <title>Draft Genome Sequence of Vibrio owensii Strain SH-14, Which Causes Shrimp Acute Hepatopancreatic Necrosis Disease.</title>
        <authorList>
            <person name="Liu L."/>
            <person name="Xiao J."/>
            <person name="Xia X."/>
            <person name="Pan Y."/>
            <person name="Yan S."/>
            <person name="Wang Y."/>
        </authorList>
    </citation>
    <scope>NUCLEOTIDE SEQUENCE [LARGE SCALE GENOMIC DNA]</scope>
    <source>
        <strain evidence="4 6">SH14</strain>
    </source>
</reference>
<dbReference type="EMBL" id="CP033137">
    <property type="protein sequence ID" value="AYO14039.1"/>
    <property type="molecule type" value="Genomic_DNA"/>
</dbReference>
<evidence type="ECO:0000313" key="4">
    <source>
        <dbReference type="EMBL" id="QGH46693.1"/>
    </source>
</evidence>
<dbReference type="EMBL" id="CP045859">
    <property type="protein sequence ID" value="QGH46693.1"/>
    <property type="molecule type" value="Genomic_DNA"/>
</dbReference>
<name>A0AAP9GAH2_9VIBR</name>
<evidence type="ECO:0000313" key="3">
    <source>
        <dbReference type="EMBL" id="AYO14039.1"/>
    </source>
</evidence>
<keyword evidence="2" id="KW-0472">Membrane</keyword>
<dbReference type="Proteomes" id="UP000272136">
    <property type="component" value="Chromosome 1"/>
</dbReference>
<evidence type="ECO:0000313" key="6">
    <source>
        <dbReference type="Proteomes" id="UP000390336"/>
    </source>
</evidence>
<dbReference type="AlphaFoldDB" id="A0AAP9GAH2"/>
<keyword evidence="2" id="KW-1133">Transmembrane helix</keyword>
<keyword evidence="1" id="KW-0175">Coiled coil</keyword>
<feature type="transmembrane region" description="Helical" evidence="2">
    <location>
        <begin position="47"/>
        <end position="65"/>
    </location>
</feature>
<reference evidence="3 5" key="2">
    <citation type="submission" date="2018-10" db="EMBL/GenBank/DDBJ databases">
        <title>Whole Genome of Vibrio owensii strain 170502, isolated from Acute Hepatopancreatic Necrosis Disease (AHPND) shrimp.</title>
        <authorList>
            <person name="Yan M."/>
            <person name="Wang X."/>
            <person name="Wang Y."/>
        </authorList>
    </citation>
    <scope>NUCLEOTIDE SEQUENCE [LARGE SCALE GENOMIC DNA]</scope>
    <source>
        <strain evidence="3 5">1700302</strain>
    </source>
</reference>
<feature type="coiled-coil region" evidence="1">
    <location>
        <begin position="67"/>
        <end position="150"/>
    </location>
</feature>
<keyword evidence="5" id="KW-1185">Reference proteome</keyword>
<protein>
    <submittedName>
        <fullName evidence="4">Uncharacterized protein</fullName>
    </submittedName>
</protein>
<proteinExistence type="predicted"/>
<sequence length="401" mass="46203">MTSRYLLRNRKKTLSKSEARDIEERLNHLESAAKPDWTTRISNVSQVAMLGVVLYGYIFTVIPVVQKEQIAEKLAQLEIEKQHWSSQLSNIKNELDKKQLDLVELNKQIDSTRIEIDELKTERESILSSLKSKSNELDKVNKSLVSAKRRITIAKNDLAKQIENQILGEDVISDSYLSVLDKYTETAKFTDEKGFMGLPLAKILWLPTDKDYTNSFISGFSQISPEATLDILINEVTEKIKHTDGIEHDALEAILGKYISAKKSKKKELSCPTLPIDEWKATYNSLDAISYDFTSKCVDKTMGKFKELGTYSEQKSNLGYYTSSCNRRINHEVSRFLTNKWKEVLYPCKERVTRLNEIVLKDLDEAQLTSFEDLRPPSIELIKTHMNNYVENNDFFQFDEK</sequence>
<gene>
    <name evidence="4" type="ORF">APZ19_06050</name>
    <name evidence="3" type="ORF">D0812_06245</name>
</gene>
<reference evidence="4" key="3">
    <citation type="submission" date="2019-11" db="EMBL/GenBank/DDBJ databases">
        <title>Complete genome sequence of Vibrio owensii SH-14 isolated from shrimp with acute hepatopancreatic necrosis diease.</title>
        <authorList>
            <person name="Liang X."/>
            <person name="Wang Y."/>
        </authorList>
    </citation>
    <scope>NUCLEOTIDE SEQUENCE</scope>
    <source>
        <strain evidence="4">SH14</strain>
    </source>
</reference>
<organism evidence="4 6">
    <name type="scientific">Vibrio owensii</name>
    <dbReference type="NCBI Taxonomy" id="696485"/>
    <lineage>
        <taxon>Bacteria</taxon>
        <taxon>Pseudomonadati</taxon>
        <taxon>Pseudomonadota</taxon>
        <taxon>Gammaproteobacteria</taxon>
        <taxon>Vibrionales</taxon>
        <taxon>Vibrionaceae</taxon>
        <taxon>Vibrio</taxon>
    </lineage>
</organism>
<keyword evidence="2" id="KW-0812">Transmembrane</keyword>
<dbReference type="RefSeq" id="WP_054824122.1">
    <property type="nucleotide sequence ID" value="NZ_CP033137.1"/>
</dbReference>
<dbReference type="Proteomes" id="UP000390336">
    <property type="component" value="Chromosome 1"/>
</dbReference>